<dbReference type="EMBL" id="AP023354">
    <property type="protein sequence ID" value="BCJ27492.1"/>
    <property type="molecule type" value="Genomic_DNA"/>
</dbReference>
<evidence type="ECO:0000259" key="2">
    <source>
        <dbReference type="Pfam" id="PF04149"/>
    </source>
</evidence>
<feature type="region of interest" description="Disordered" evidence="1">
    <location>
        <begin position="1"/>
        <end position="23"/>
    </location>
</feature>
<protein>
    <recommendedName>
        <fullName evidence="2">DUF397 domain-containing protein</fullName>
    </recommendedName>
</protein>
<evidence type="ECO:0000313" key="4">
    <source>
        <dbReference type="Proteomes" id="UP000680750"/>
    </source>
</evidence>
<reference evidence="3" key="1">
    <citation type="submission" date="2020-08" db="EMBL/GenBank/DDBJ databases">
        <title>Whole genome shotgun sequence of Actinocatenispora sera NBRC 101916.</title>
        <authorList>
            <person name="Komaki H."/>
            <person name="Tamura T."/>
        </authorList>
    </citation>
    <scope>NUCLEOTIDE SEQUENCE</scope>
    <source>
        <strain evidence="3">NBRC 101916</strain>
    </source>
</reference>
<dbReference type="InterPro" id="IPR007278">
    <property type="entry name" value="DUF397"/>
</dbReference>
<keyword evidence="4" id="KW-1185">Reference proteome</keyword>
<name>A0A810KYI5_9ACTN</name>
<gene>
    <name evidence="3" type="ORF">Asera_16000</name>
</gene>
<proteinExistence type="predicted"/>
<dbReference type="AlphaFoldDB" id="A0A810KYI5"/>
<evidence type="ECO:0000256" key="1">
    <source>
        <dbReference type="SAM" id="MobiDB-lite"/>
    </source>
</evidence>
<feature type="domain" description="DUF397" evidence="2">
    <location>
        <begin position="10"/>
        <end position="60"/>
    </location>
</feature>
<evidence type="ECO:0000313" key="3">
    <source>
        <dbReference type="EMBL" id="BCJ27492.1"/>
    </source>
</evidence>
<dbReference type="KEGG" id="aser:Asera_16000"/>
<dbReference type="Pfam" id="PF04149">
    <property type="entry name" value="DUF397"/>
    <property type="match status" value="1"/>
</dbReference>
<accession>A0A810KYI5</accession>
<dbReference type="Proteomes" id="UP000680750">
    <property type="component" value="Chromosome"/>
</dbReference>
<sequence>MLSSPDFSSARWRKGPGSGDGNCVEVAQVPEAVGVRDSKDRQGPVLAFAPAAWESFLGDVQCGTFDL</sequence>
<organism evidence="3 4">
    <name type="scientific">Actinocatenispora sera</name>
    <dbReference type="NCBI Taxonomy" id="390989"/>
    <lineage>
        <taxon>Bacteria</taxon>
        <taxon>Bacillati</taxon>
        <taxon>Actinomycetota</taxon>
        <taxon>Actinomycetes</taxon>
        <taxon>Micromonosporales</taxon>
        <taxon>Micromonosporaceae</taxon>
        <taxon>Actinocatenispora</taxon>
    </lineage>
</organism>